<keyword evidence="5" id="KW-1185">Reference proteome</keyword>
<dbReference type="PROSITE" id="PS51000">
    <property type="entry name" value="HTH_DEOR_2"/>
    <property type="match status" value="1"/>
</dbReference>
<sequence length="191" mass="21993">MLPAERQQQILKWLEKEKTVTVSELSKRLDVSEMTIYRDIKPLIDQNKILKTSRGISFIQTSPILSQNCTYCYKDANTRHSVQLIKIDQTIEHNCCPHCGLLRYSDIEDQVSQIICKDFLSGTTISAKIAYYLIGADFHMNCCKPQAIVFESYKQIEQFQKGFGGSIFTFEEAISELKRRMKNPHSDHCSS</sequence>
<evidence type="ECO:0000259" key="3">
    <source>
        <dbReference type="PROSITE" id="PS51000"/>
    </source>
</evidence>
<dbReference type="SMART" id="SM00420">
    <property type="entry name" value="HTH_DEOR"/>
    <property type="match status" value="1"/>
</dbReference>
<dbReference type="InterPro" id="IPR036388">
    <property type="entry name" value="WH-like_DNA-bd_sf"/>
</dbReference>
<dbReference type="Proteomes" id="UP000051888">
    <property type="component" value="Unassembled WGS sequence"/>
</dbReference>
<dbReference type="Pfam" id="PF08220">
    <property type="entry name" value="HTH_DeoR"/>
    <property type="match status" value="1"/>
</dbReference>
<proteinExistence type="predicted"/>
<evidence type="ECO:0000256" key="2">
    <source>
        <dbReference type="ARBA" id="ARBA00023163"/>
    </source>
</evidence>
<name>A0A0Q3WS43_9BACI</name>
<dbReference type="PANTHER" id="PTHR41247">
    <property type="entry name" value="HTH-TYPE TRANSCRIPTIONAL REPRESSOR YCNK"/>
    <property type="match status" value="1"/>
</dbReference>
<dbReference type="GO" id="GO:0003700">
    <property type="term" value="F:DNA-binding transcription factor activity"/>
    <property type="evidence" value="ECO:0007669"/>
    <property type="project" value="InterPro"/>
</dbReference>
<evidence type="ECO:0000313" key="5">
    <source>
        <dbReference type="Proteomes" id="UP000051888"/>
    </source>
</evidence>
<accession>A0A0Q3WS43</accession>
<dbReference type="STRING" id="157838.AN964_24070"/>
<reference evidence="4 5" key="1">
    <citation type="submission" date="2015-09" db="EMBL/GenBank/DDBJ databases">
        <title>Genome sequencing project for genomic taxonomy and phylogenomics of Bacillus-like bacteria.</title>
        <authorList>
            <person name="Liu B."/>
            <person name="Wang J."/>
            <person name="Zhu Y."/>
            <person name="Liu G."/>
            <person name="Chen Q."/>
            <person name="Chen Z."/>
            <person name="Lan J."/>
            <person name="Che J."/>
            <person name="Ge C."/>
            <person name="Shi H."/>
            <person name="Pan Z."/>
            <person name="Liu X."/>
        </authorList>
    </citation>
    <scope>NUCLEOTIDE SEQUENCE [LARGE SCALE GENOMIC DNA]</scope>
    <source>
        <strain evidence="4 5">LMG 18435</strain>
    </source>
</reference>
<evidence type="ECO:0000313" key="4">
    <source>
        <dbReference type="EMBL" id="KQL50708.1"/>
    </source>
</evidence>
<dbReference type="EMBL" id="LJJC01000015">
    <property type="protein sequence ID" value="KQL50708.1"/>
    <property type="molecule type" value="Genomic_DNA"/>
</dbReference>
<dbReference type="PATRIC" id="fig|157838.3.peg.5298"/>
<dbReference type="SUPFAM" id="SSF46785">
    <property type="entry name" value="Winged helix' DNA-binding domain"/>
    <property type="match status" value="1"/>
</dbReference>
<evidence type="ECO:0000256" key="1">
    <source>
        <dbReference type="ARBA" id="ARBA00023015"/>
    </source>
</evidence>
<dbReference type="InterPro" id="IPR001034">
    <property type="entry name" value="DeoR_HTH"/>
</dbReference>
<feature type="domain" description="HTH deoR-type" evidence="3">
    <location>
        <begin position="3"/>
        <end position="58"/>
    </location>
</feature>
<protein>
    <recommendedName>
        <fullName evidence="3">HTH deoR-type domain-containing protein</fullName>
    </recommendedName>
</protein>
<keyword evidence="1" id="KW-0805">Transcription regulation</keyword>
<dbReference type="PANTHER" id="PTHR41247:SF1">
    <property type="entry name" value="HTH-TYPE TRANSCRIPTIONAL REPRESSOR YCNK"/>
    <property type="match status" value="1"/>
</dbReference>
<dbReference type="OrthoDB" id="9797223at2"/>
<dbReference type="SUPFAM" id="SSF160387">
    <property type="entry name" value="NosL/MerB-like"/>
    <property type="match status" value="1"/>
</dbReference>
<dbReference type="RefSeq" id="WP_055742313.1">
    <property type="nucleotide sequence ID" value="NZ_JAAIWL010000002.1"/>
</dbReference>
<dbReference type="Gene3D" id="1.10.10.10">
    <property type="entry name" value="Winged helix-like DNA-binding domain superfamily/Winged helix DNA-binding domain"/>
    <property type="match status" value="1"/>
</dbReference>
<dbReference type="AlphaFoldDB" id="A0A0Q3WS43"/>
<gene>
    <name evidence="4" type="ORF">AN964_24070</name>
</gene>
<dbReference type="InterPro" id="IPR008719">
    <property type="entry name" value="N2O_reductase_NosL"/>
</dbReference>
<keyword evidence="2" id="KW-0804">Transcription</keyword>
<dbReference type="InterPro" id="IPR036390">
    <property type="entry name" value="WH_DNA-bd_sf"/>
</dbReference>
<comment type="caution">
    <text evidence="4">The sequence shown here is derived from an EMBL/GenBank/DDBJ whole genome shotgun (WGS) entry which is preliminary data.</text>
</comment>
<organism evidence="4 5">
    <name type="scientific">Heyndrickxia shackletonii</name>
    <dbReference type="NCBI Taxonomy" id="157838"/>
    <lineage>
        <taxon>Bacteria</taxon>
        <taxon>Bacillati</taxon>
        <taxon>Bacillota</taxon>
        <taxon>Bacilli</taxon>
        <taxon>Bacillales</taxon>
        <taxon>Bacillaceae</taxon>
        <taxon>Heyndrickxia</taxon>
    </lineage>
</organism>